<evidence type="ECO:0000259" key="10">
    <source>
        <dbReference type="Pfam" id="PF00593"/>
    </source>
</evidence>
<evidence type="ECO:0000259" key="11">
    <source>
        <dbReference type="Pfam" id="PF07715"/>
    </source>
</evidence>
<evidence type="ECO:0000256" key="8">
    <source>
        <dbReference type="PROSITE-ProRule" id="PRU01360"/>
    </source>
</evidence>
<evidence type="ECO:0000313" key="12">
    <source>
        <dbReference type="EMBL" id="MFC4312868.1"/>
    </source>
</evidence>
<proteinExistence type="inferred from homology"/>
<dbReference type="InterPro" id="IPR039426">
    <property type="entry name" value="TonB-dep_rcpt-like"/>
</dbReference>
<keyword evidence="7 8" id="KW-0998">Cell outer membrane</keyword>
<keyword evidence="4 8" id="KW-0812">Transmembrane</keyword>
<dbReference type="Proteomes" id="UP001595904">
    <property type="component" value="Unassembled WGS sequence"/>
</dbReference>
<keyword evidence="13" id="KW-1185">Reference proteome</keyword>
<dbReference type="EMBL" id="JBHSDU010000014">
    <property type="protein sequence ID" value="MFC4312868.1"/>
    <property type="molecule type" value="Genomic_DNA"/>
</dbReference>
<organism evidence="12 13">
    <name type="scientific">Steroidobacter flavus</name>
    <dbReference type="NCBI Taxonomy" id="1842136"/>
    <lineage>
        <taxon>Bacteria</taxon>
        <taxon>Pseudomonadati</taxon>
        <taxon>Pseudomonadota</taxon>
        <taxon>Gammaproteobacteria</taxon>
        <taxon>Steroidobacterales</taxon>
        <taxon>Steroidobacteraceae</taxon>
        <taxon>Steroidobacter</taxon>
    </lineage>
</organism>
<evidence type="ECO:0000256" key="5">
    <source>
        <dbReference type="ARBA" id="ARBA00023077"/>
    </source>
</evidence>
<evidence type="ECO:0000313" key="13">
    <source>
        <dbReference type="Proteomes" id="UP001595904"/>
    </source>
</evidence>
<gene>
    <name evidence="12" type="ORF">ACFPN2_27540</name>
</gene>
<keyword evidence="5 9" id="KW-0798">TonB box</keyword>
<keyword evidence="6 8" id="KW-0472">Membrane</keyword>
<dbReference type="InterPro" id="IPR012910">
    <property type="entry name" value="Plug_dom"/>
</dbReference>
<comment type="caution">
    <text evidence="12">The sequence shown here is derived from an EMBL/GenBank/DDBJ whole genome shotgun (WGS) entry which is preliminary data.</text>
</comment>
<comment type="similarity">
    <text evidence="8 9">Belongs to the TonB-dependent receptor family.</text>
</comment>
<dbReference type="Pfam" id="PF07715">
    <property type="entry name" value="Plug"/>
    <property type="match status" value="1"/>
</dbReference>
<reference evidence="13" key="1">
    <citation type="journal article" date="2019" name="Int. J. Syst. Evol. Microbiol.">
        <title>The Global Catalogue of Microorganisms (GCM) 10K type strain sequencing project: providing services to taxonomists for standard genome sequencing and annotation.</title>
        <authorList>
            <consortium name="The Broad Institute Genomics Platform"/>
            <consortium name="The Broad Institute Genome Sequencing Center for Infectious Disease"/>
            <person name="Wu L."/>
            <person name="Ma J."/>
        </authorList>
    </citation>
    <scope>NUCLEOTIDE SEQUENCE [LARGE SCALE GENOMIC DNA]</scope>
    <source>
        <strain evidence="13">CGMCC 1.10759</strain>
    </source>
</reference>
<evidence type="ECO:0000256" key="3">
    <source>
        <dbReference type="ARBA" id="ARBA00022452"/>
    </source>
</evidence>
<evidence type="ECO:0000256" key="2">
    <source>
        <dbReference type="ARBA" id="ARBA00022448"/>
    </source>
</evidence>
<evidence type="ECO:0000256" key="4">
    <source>
        <dbReference type="ARBA" id="ARBA00022692"/>
    </source>
</evidence>
<dbReference type="Gene3D" id="2.170.130.10">
    <property type="entry name" value="TonB-dependent receptor, plug domain"/>
    <property type="match status" value="1"/>
</dbReference>
<keyword evidence="12" id="KW-0675">Receptor</keyword>
<dbReference type="PROSITE" id="PS52016">
    <property type="entry name" value="TONB_DEPENDENT_REC_3"/>
    <property type="match status" value="1"/>
</dbReference>
<keyword evidence="3 8" id="KW-1134">Transmembrane beta strand</keyword>
<keyword evidence="2 8" id="KW-0813">Transport</keyword>
<evidence type="ECO:0000256" key="9">
    <source>
        <dbReference type="RuleBase" id="RU003357"/>
    </source>
</evidence>
<dbReference type="RefSeq" id="WP_380602628.1">
    <property type="nucleotide sequence ID" value="NZ_JBHSDU010000014.1"/>
</dbReference>
<evidence type="ECO:0000256" key="1">
    <source>
        <dbReference type="ARBA" id="ARBA00004571"/>
    </source>
</evidence>
<dbReference type="Pfam" id="PF00593">
    <property type="entry name" value="TonB_dep_Rec_b-barrel"/>
    <property type="match status" value="1"/>
</dbReference>
<dbReference type="SUPFAM" id="SSF56935">
    <property type="entry name" value="Porins"/>
    <property type="match status" value="1"/>
</dbReference>
<accession>A0ABV8SYZ7</accession>
<name>A0ABV8SYZ7_9GAMM</name>
<evidence type="ECO:0000256" key="6">
    <source>
        <dbReference type="ARBA" id="ARBA00023136"/>
    </source>
</evidence>
<dbReference type="PANTHER" id="PTHR47234">
    <property type="match status" value="1"/>
</dbReference>
<feature type="domain" description="TonB-dependent receptor-like beta-barrel" evidence="10">
    <location>
        <begin position="354"/>
        <end position="854"/>
    </location>
</feature>
<dbReference type="InterPro" id="IPR037066">
    <property type="entry name" value="Plug_dom_sf"/>
</dbReference>
<evidence type="ECO:0000256" key="7">
    <source>
        <dbReference type="ARBA" id="ARBA00023237"/>
    </source>
</evidence>
<comment type="subcellular location">
    <subcellularLocation>
        <location evidence="1 8">Cell outer membrane</location>
        <topology evidence="1 8">Multi-pass membrane protein</topology>
    </subcellularLocation>
</comment>
<feature type="domain" description="TonB-dependent receptor plug" evidence="11">
    <location>
        <begin position="60"/>
        <end position="176"/>
    </location>
</feature>
<dbReference type="InterPro" id="IPR000531">
    <property type="entry name" value="Beta-barrel_TonB"/>
</dbReference>
<sequence>MASHAGGASSRRALHHALGLAFTAASLGTPAVFAQSETPTAESLSEVVVTGSRIRGVEPTGSAVIALDRDVIVETGAPTTSDLIRKLPQIVGLGASETASGAQNGAANATRGVAVNLRGIGSNATLLLLGGRRMPPAGTQGQFTDASVIPSIAIERLEVVADGGSAIYGSDAVTGVVNLVPRRDFNGAETSARYGIADDYYDWSVAQIGGFGWSTGHAMAAIEHTYHSALQGKDRHFYTSDLRPFGGDDLRSQQCAPGTILVGGVPYAIPANSTGTGLTPASFTANTRNLCDNLKRGDIIPDLRRTSAFVSVTQDLGDAVTLFAEGYFSQRSFSLKDSQVVSNLTVTSANPYYVNPTGGTGPITVQYDFANDGGIPENPGEAESWQAILGARFNLSATWQAETYVAHGKSEDFVRRTQNLNTTTGGINAALASTNPATAFNPFGGGGISNPATVAAIRNGMFIIQGDTDMTVAAVQADGPVWSLPGGDVRLAVGAEYRDEGLGGLLTQGSTVAPVYVPSNISRDVSAAFAEAYVPIIGGKNSASGQELGVSLAGRYEEYSDFGDTFNPKIGVTWRPFADLTLRGSWGTSFRAPGLAENDPRSGGYGLYGDTLPCTHRPPATTCQGIGIAGGNPDVKPEEATTWSAGLELTPQALPNLRASLTYFSIDYENQIVGLRGTAGLLTNSIYAPYRILNPTAEQVAALLGSGLPINSAINPATVTYIQDGRRQNLGETIAKGLDAAINYDWDLAGGQLSAGFNGSYFTKLTTSQAPGAPQVDVLNTLNFPQRFRGRAELGWRRNVFSAVAFVNYVSSYEQVGVAVPRGIDAYKTIDLHFGYELDQLSEGLTVALDVQNVADEDPPFVNISGGYDPQTASPLGRLFAVSVRKAW</sequence>
<protein>
    <submittedName>
        <fullName evidence="12">TonB-dependent receptor plug domain-containing protein</fullName>
    </submittedName>
</protein>
<dbReference type="PANTHER" id="PTHR47234:SF2">
    <property type="entry name" value="TONB-DEPENDENT RECEPTOR"/>
    <property type="match status" value="1"/>
</dbReference>
<dbReference type="Gene3D" id="2.40.170.20">
    <property type="entry name" value="TonB-dependent receptor, beta-barrel domain"/>
    <property type="match status" value="1"/>
</dbReference>
<dbReference type="InterPro" id="IPR036942">
    <property type="entry name" value="Beta-barrel_TonB_sf"/>
</dbReference>